<evidence type="ECO:0000313" key="2">
    <source>
        <dbReference type="EMBL" id="AYO29475.1"/>
    </source>
</evidence>
<evidence type="ECO:0008006" key="4">
    <source>
        <dbReference type="Google" id="ProtNLM"/>
    </source>
</evidence>
<dbReference type="RefSeq" id="WP_120768499.1">
    <property type="nucleotide sequence ID" value="NZ_CP033169.1"/>
</dbReference>
<evidence type="ECO:0000313" key="3">
    <source>
        <dbReference type="Proteomes" id="UP000280960"/>
    </source>
</evidence>
<gene>
    <name evidence="2" type="ORF">D2962_01585</name>
</gene>
<organism evidence="2 3">
    <name type="scientific">Biomaibacter acetigenes</name>
    <dbReference type="NCBI Taxonomy" id="2316383"/>
    <lineage>
        <taxon>Bacteria</taxon>
        <taxon>Bacillati</taxon>
        <taxon>Bacillota</taxon>
        <taxon>Clostridia</taxon>
        <taxon>Thermosediminibacterales</taxon>
        <taxon>Tepidanaerobacteraceae</taxon>
        <taxon>Biomaibacter</taxon>
    </lineage>
</organism>
<reference evidence="2 3" key="1">
    <citation type="submission" date="2018-10" db="EMBL/GenBank/DDBJ databases">
        <authorList>
            <person name="Zhang X."/>
        </authorList>
    </citation>
    <scope>NUCLEOTIDE SEQUENCE [LARGE SCALE GENOMIC DNA]</scope>
    <source>
        <strain evidence="2 3">SK-G1</strain>
    </source>
</reference>
<feature type="chain" id="PRO_5038382399" description="Lipoprotein" evidence="1">
    <location>
        <begin position="19"/>
        <end position="284"/>
    </location>
</feature>
<proteinExistence type="predicted"/>
<evidence type="ECO:0000256" key="1">
    <source>
        <dbReference type="SAM" id="SignalP"/>
    </source>
</evidence>
<dbReference type="KEGG" id="bacg:D2962_01585"/>
<feature type="signal peptide" evidence="1">
    <location>
        <begin position="1"/>
        <end position="18"/>
    </location>
</feature>
<keyword evidence="1" id="KW-0732">Signal</keyword>
<dbReference type="Proteomes" id="UP000280960">
    <property type="component" value="Chromosome"/>
</dbReference>
<keyword evidence="3" id="KW-1185">Reference proteome</keyword>
<sequence length="284" mass="32772">MNKKILIYLIIAACMLLAGCDGGKDARPDAILPNEAIAEKDLFTLEDITKVFSEQGINLRKANEPIPQQLKLNGKTPAVFQSEYTDEDYYFIWVYDSIEDRSKTLNEYIQNYSDKVLFKGEKIKFSYGLTAKNVLIAYTLKESKKSNPGLDVLNEQNKIEETVLEKLNDIKQIIFEGQGDNWEAKIIVKYFEYYWQDKNGATHKEQYYQKYPVLRYKGNNPEKVARISYTYDGGSFSGDFLDKDGYVYGSKAAGVESRPKEDDVYTITIKWNDEEETFKMINVD</sequence>
<protein>
    <recommendedName>
        <fullName evidence="4">Lipoprotein</fullName>
    </recommendedName>
</protein>
<name>A0A3G2R2F2_9FIRM</name>
<dbReference type="AlphaFoldDB" id="A0A3G2R2F2"/>
<dbReference type="PROSITE" id="PS51257">
    <property type="entry name" value="PROKAR_LIPOPROTEIN"/>
    <property type="match status" value="1"/>
</dbReference>
<accession>A0A3G2R2F2</accession>
<dbReference type="EMBL" id="CP033169">
    <property type="protein sequence ID" value="AYO29475.1"/>
    <property type="molecule type" value="Genomic_DNA"/>
</dbReference>